<evidence type="ECO:0000256" key="1">
    <source>
        <dbReference type="ARBA" id="ARBA00004496"/>
    </source>
</evidence>
<organism evidence="15">
    <name type="scientific">Acidithiobacillus sulfuriphilus</name>
    <dbReference type="NCBI Taxonomy" id="1867749"/>
    <lineage>
        <taxon>Bacteria</taxon>
        <taxon>Pseudomonadati</taxon>
        <taxon>Pseudomonadota</taxon>
        <taxon>Acidithiobacillia</taxon>
        <taxon>Acidithiobacillales</taxon>
        <taxon>Acidithiobacillaceae</taxon>
        <taxon>Acidithiobacillus</taxon>
    </lineage>
</organism>
<evidence type="ECO:0000256" key="7">
    <source>
        <dbReference type="ARBA" id="ARBA00022603"/>
    </source>
</evidence>
<dbReference type="SUPFAM" id="SSF88697">
    <property type="entry name" value="PUA domain-like"/>
    <property type="match status" value="1"/>
</dbReference>
<reference evidence="15" key="1">
    <citation type="submission" date="2018-10" db="EMBL/GenBank/DDBJ databases">
        <title>Acidithiobacillus sulfuriphilus sp. nov.: an extremely acidophilic sulfur-oxidizing chemolithotroph isolated from a neutral pH environment.</title>
        <authorList>
            <person name="Falagan C."/>
            <person name="Moya-Beltran A."/>
            <person name="Quatrini R."/>
            <person name="Johnson D.B."/>
        </authorList>
    </citation>
    <scope>NUCLEOTIDE SEQUENCE [LARGE SCALE GENOMIC DNA]</scope>
    <source>
        <strain evidence="15">CJ-2</strain>
    </source>
</reference>
<comment type="similarity">
    <text evidence="2 12">Belongs to the RNA methyltransferase RsmE family.</text>
</comment>
<dbReference type="InterPro" id="IPR046887">
    <property type="entry name" value="RsmE_PUA-like"/>
</dbReference>
<evidence type="ECO:0000256" key="2">
    <source>
        <dbReference type="ARBA" id="ARBA00005528"/>
    </source>
</evidence>
<dbReference type="SUPFAM" id="SSF75217">
    <property type="entry name" value="alpha/beta knot"/>
    <property type="match status" value="1"/>
</dbReference>
<keyword evidence="5 12" id="KW-0963">Cytoplasm</keyword>
<name>A0A3M8R5N6_9PROT</name>
<dbReference type="GO" id="GO:0005737">
    <property type="term" value="C:cytoplasm"/>
    <property type="evidence" value="ECO:0007669"/>
    <property type="project" value="UniProtKB-SubCell"/>
</dbReference>
<dbReference type="InterPro" id="IPR029026">
    <property type="entry name" value="tRNA_m1G_MTases_N"/>
</dbReference>
<comment type="function">
    <text evidence="10 12">Specifically methylates the N3 position of the uracil ring of uridine 1498 (m3U1498) in 16S rRNA. Acts on the fully assembled 30S ribosomal subunit.</text>
</comment>
<dbReference type="InterPro" id="IPR015947">
    <property type="entry name" value="PUA-like_sf"/>
</dbReference>
<gene>
    <name evidence="15" type="ORF">EC580_06315</name>
</gene>
<dbReference type="RefSeq" id="WP_123103281.1">
    <property type="nucleotide sequence ID" value="NZ_CP127527.1"/>
</dbReference>
<sequence length="241" mass="25995">MPRIHLYTSLQLPESGPVLLDQAPSHHLLRVLRARSGQHFTLFNGDGCDYHAELGGSDKGRALVTIRGHAPRPTASPLAITLLLALTRGERLEWALQKAVELGVQRIQPVQCQHSVAVIAEERKARRTERWQEIIIAACEQSSSTTLPELCTPLPLLQALPGVQGDGLVLEAQATDRLQNIPAPGRTLTILSGPEGGLHPDEISAAREAGFRPIRMGPRILRAETAAIAAVAGAQSLWGDL</sequence>
<dbReference type="EC" id="2.1.1.193" evidence="3 12"/>
<dbReference type="GO" id="GO:0070042">
    <property type="term" value="F:rRNA (uridine-N3-)-methyltransferase activity"/>
    <property type="evidence" value="ECO:0007669"/>
    <property type="project" value="TreeGrafter"/>
</dbReference>
<dbReference type="PANTHER" id="PTHR30027:SF3">
    <property type="entry name" value="16S RRNA (URACIL(1498)-N(3))-METHYLTRANSFERASE"/>
    <property type="match status" value="1"/>
</dbReference>
<dbReference type="NCBIfam" id="NF008692">
    <property type="entry name" value="PRK11713.1-5"/>
    <property type="match status" value="1"/>
</dbReference>
<evidence type="ECO:0000256" key="3">
    <source>
        <dbReference type="ARBA" id="ARBA00012328"/>
    </source>
</evidence>
<proteinExistence type="inferred from homology"/>
<dbReference type="EMBL" id="RIZI01000154">
    <property type="protein sequence ID" value="RNF63789.1"/>
    <property type="molecule type" value="Genomic_DNA"/>
</dbReference>
<comment type="catalytic activity">
    <reaction evidence="11 12">
        <text>uridine(1498) in 16S rRNA + S-adenosyl-L-methionine = N(3)-methyluridine(1498) in 16S rRNA + S-adenosyl-L-homocysteine + H(+)</text>
        <dbReference type="Rhea" id="RHEA:42920"/>
        <dbReference type="Rhea" id="RHEA-COMP:10283"/>
        <dbReference type="Rhea" id="RHEA-COMP:10284"/>
        <dbReference type="ChEBI" id="CHEBI:15378"/>
        <dbReference type="ChEBI" id="CHEBI:57856"/>
        <dbReference type="ChEBI" id="CHEBI:59789"/>
        <dbReference type="ChEBI" id="CHEBI:65315"/>
        <dbReference type="ChEBI" id="CHEBI:74502"/>
        <dbReference type="EC" id="2.1.1.193"/>
    </reaction>
</comment>
<dbReference type="GO" id="GO:0070475">
    <property type="term" value="P:rRNA base methylation"/>
    <property type="evidence" value="ECO:0007669"/>
    <property type="project" value="TreeGrafter"/>
</dbReference>
<dbReference type="Gene3D" id="3.40.1280.10">
    <property type="match status" value="1"/>
</dbReference>
<evidence type="ECO:0000256" key="10">
    <source>
        <dbReference type="ARBA" id="ARBA00025699"/>
    </source>
</evidence>
<dbReference type="Pfam" id="PF04452">
    <property type="entry name" value="Methyltrans_RNA"/>
    <property type="match status" value="1"/>
</dbReference>
<protein>
    <recommendedName>
        <fullName evidence="4 12">Ribosomal RNA small subunit methyltransferase E</fullName>
        <ecNumber evidence="3 12">2.1.1.193</ecNumber>
    </recommendedName>
</protein>
<dbReference type="PIRSF" id="PIRSF015601">
    <property type="entry name" value="MTase_slr0722"/>
    <property type="match status" value="1"/>
</dbReference>
<dbReference type="PANTHER" id="PTHR30027">
    <property type="entry name" value="RIBOSOMAL RNA SMALL SUBUNIT METHYLTRANSFERASE E"/>
    <property type="match status" value="1"/>
</dbReference>
<dbReference type="OrthoDB" id="9815641at2"/>
<dbReference type="CDD" id="cd18084">
    <property type="entry name" value="RsmE-like"/>
    <property type="match status" value="1"/>
</dbReference>
<evidence type="ECO:0000256" key="4">
    <source>
        <dbReference type="ARBA" id="ARBA00013673"/>
    </source>
</evidence>
<evidence type="ECO:0000256" key="9">
    <source>
        <dbReference type="ARBA" id="ARBA00022691"/>
    </source>
</evidence>
<evidence type="ECO:0000256" key="6">
    <source>
        <dbReference type="ARBA" id="ARBA00022552"/>
    </source>
</evidence>
<accession>A0A3M8R5N6</accession>
<evidence type="ECO:0000256" key="11">
    <source>
        <dbReference type="ARBA" id="ARBA00047944"/>
    </source>
</evidence>
<dbReference type="InterPro" id="IPR029028">
    <property type="entry name" value="Alpha/beta_knot_MTases"/>
</dbReference>
<keyword evidence="8 12" id="KW-0808">Transferase</keyword>
<evidence type="ECO:0000256" key="5">
    <source>
        <dbReference type="ARBA" id="ARBA00022490"/>
    </source>
</evidence>
<dbReference type="Gene3D" id="2.40.240.20">
    <property type="entry name" value="Hypothetical PUA domain-like, domain 1"/>
    <property type="match status" value="1"/>
</dbReference>
<keyword evidence="6 12" id="KW-0698">rRNA processing</keyword>
<evidence type="ECO:0000256" key="12">
    <source>
        <dbReference type="PIRNR" id="PIRNR015601"/>
    </source>
</evidence>
<feature type="domain" description="Ribosomal RNA small subunit methyltransferase E PUA-like" evidence="14">
    <location>
        <begin position="25"/>
        <end position="66"/>
    </location>
</feature>
<evidence type="ECO:0000259" key="13">
    <source>
        <dbReference type="Pfam" id="PF04452"/>
    </source>
</evidence>
<keyword evidence="9 12" id="KW-0949">S-adenosyl-L-methionine</keyword>
<feature type="domain" description="Ribosomal RNA small subunit methyltransferase E methyltransferase" evidence="13">
    <location>
        <begin position="76"/>
        <end position="232"/>
    </location>
</feature>
<evidence type="ECO:0000256" key="8">
    <source>
        <dbReference type="ARBA" id="ARBA00022679"/>
    </source>
</evidence>
<dbReference type="InterPro" id="IPR006700">
    <property type="entry name" value="RsmE"/>
</dbReference>
<evidence type="ECO:0000259" key="14">
    <source>
        <dbReference type="Pfam" id="PF20260"/>
    </source>
</evidence>
<dbReference type="AlphaFoldDB" id="A0A3M8R5N6"/>
<dbReference type="InterPro" id="IPR046886">
    <property type="entry name" value="RsmE_MTase_dom"/>
</dbReference>
<evidence type="ECO:0000313" key="15">
    <source>
        <dbReference type="EMBL" id="RNF63789.1"/>
    </source>
</evidence>
<comment type="subcellular location">
    <subcellularLocation>
        <location evidence="1 12">Cytoplasm</location>
    </subcellularLocation>
</comment>
<comment type="caution">
    <text evidence="15">The sequence shown here is derived from an EMBL/GenBank/DDBJ whole genome shotgun (WGS) entry which is preliminary data.</text>
</comment>
<dbReference type="Pfam" id="PF20260">
    <property type="entry name" value="PUA_4"/>
    <property type="match status" value="1"/>
</dbReference>
<keyword evidence="7 12" id="KW-0489">Methyltransferase</keyword>
<dbReference type="NCBIfam" id="TIGR00046">
    <property type="entry name" value="RsmE family RNA methyltransferase"/>
    <property type="match status" value="1"/>
</dbReference>